<name>V9XPY5_9NOCA</name>
<accession>V9XPY5</accession>
<organism evidence="2 3">
    <name type="scientific">Rhodococcus pyridinivorans SB3094</name>
    <dbReference type="NCBI Taxonomy" id="1435356"/>
    <lineage>
        <taxon>Bacteria</taxon>
        <taxon>Bacillati</taxon>
        <taxon>Actinomycetota</taxon>
        <taxon>Actinomycetes</taxon>
        <taxon>Mycobacteriales</taxon>
        <taxon>Nocardiaceae</taxon>
        <taxon>Rhodococcus</taxon>
    </lineage>
</organism>
<dbReference type="AlphaFoldDB" id="V9XPY5"/>
<dbReference type="CDD" id="cd00829">
    <property type="entry name" value="SCP-x_thiolase"/>
    <property type="match status" value="1"/>
</dbReference>
<reference evidence="2 3" key="1">
    <citation type="journal article" date="2014" name="Genome Announc.">
        <title>Complete Genome of Rhodococcus pyridinivorans SB3094, a Methyl-Ethyl-Ketone-Degrading Bacterium Used for Bioaugmentation.</title>
        <authorList>
            <person name="Dueholm M.S."/>
            <person name="Albertsen M."/>
            <person name="D'Imperio S."/>
            <person name="Tale V.P."/>
            <person name="Lewis D."/>
            <person name="Nielsen P.H."/>
            <person name="Nielsen J.L."/>
        </authorList>
    </citation>
    <scope>NUCLEOTIDE SEQUENCE [LARGE SCALE GENOMIC DNA]</scope>
    <source>
        <strain evidence="2 3">SB3094</strain>
    </source>
</reference>
<evidence type="ECO:0000313" key="3">
    <source>
        <dbReference type="Proteomes" id="UP000018781"/>
    </source>
</evidence>
<sequence>MDALRGSTAVVGVGTTPFGKLPGYSADDLGNWALREALRDSGLTVRDIDGLIVNRVSSYETIASTLGIQPQWMAQLPSEGRMSGTSIEMAAMAITTGLCRRVALVYGNNGRSAGATYGGVVGEAYGTSADLTAPYGFTSPGAFYSMMYQRHKHLFGTTDDQLATIATTFRHNASLNENAVMRTPLSREDYHNSRYIVEPLHVMDYCLINDGGVALIMCAADEARDYPQPPAYLLGFAQQGQLVDSDFPPEDFWCSATAAVGERAYRMADVKREDIDALMVYDNFSPNVLFALEGLGFCEQGQAGDFIQDGRIGIGGELPLNTSGGHLSESYMQGWGLTVEAVRQIRGTCGDRQLERTSLVQYVCPSPVVSSIIYGSEN</sequence>
<dbReference type="PANTHER" id="PTHR42870">
    <property type="entry name" value="ACETYL-COA C-ACETYLTRANSFERASE"/>
    <property type="match status" value="1"/>
</dbReference>
<dbReference type="eggNOG" id="COG0183">
    <property type="taxonomic scope" value="Bacteria"/>
</dbReference>
<proteinExistence type="predicted"/>
<dbReference type="PIRSF" id="PIRSF000429">
    <property type="entry name" value="Ac-CoA_Ac_transf"/>
    <property type="match status" value="1"/>
</dbReference>
<dbReference type="HOGENOM" id="CLU_035425_2_1_11"/>
<dbReference type="PATRIC" id="fig|1435356.3.peg.4798"/>
<dbReference type="PANTHER" id="PTHR42870:SF1">
    <property type="entry name" value="NON-SPECIFIC LIPID-TRANSFER PROTEIN-LIKE 2"/>
    <property type="match status" value="1"/>
</dbReference>
<dbReference type="KEGG" id="rpy:Y013_23815"/>
<dbReference type="EMBL" id="CP006996">
    <property type="protein sequence ID" value="AHD23402.1"/>
    <property type="molecule type" value="Genomic_DNA"/>
</dbReference>
<dbReference type="InterPro" id="IPR016039">
    <property type="entry name" value="Thiolase-like"/>
</dbReference>
<protein>
    <recommendedName>
        <fullName evidence="1">Thiolase C-terminal domain-containing protein</fullName>
    </recommendedName>
</protein>
<dbReference type="Gene3D" id="3.40.47.10">
    <property type="match status" value="1"/>
</dbReference>
<dbReference type="InterPro" id="IPR002155">
    <property type="entry name" value="Thiolase"/>
</dbReference>
<dbReference type="SUPFAM" id="SSF53901">
    <property type="entry name" value="Thiolase-like"/>
    <property type="match status" value="2"/>
</dbReference>
<evidence type="ECO:0000313" key="2">
    <source>
        <dbReference type="EMBL" id="AHD23402.1"/>
    </source>
</evidence>
<gene>
    <name evidence="2" type="ORF">Y013_23815</name>
</gene>
<evidence type="ECO:0000259" key="1">
    <source>
        <dbReference type="Pfam" id="PF22691"/>
    </source>
</evidence>
<dbReference type="GO" id="GO:0016747">
    <property type="term" value="F:acyltransferase activity, transferring groups other than amino-acyl groups"/>
    <property type="evidence" value="ECO:0007669"/>
    <property type="project" value="InterPro"/>
</dbReference>
<dbReference type="Proteomes" id="UP000018781">
    <property type="component" value="Chromosome"/>
</dbReference>
<dbReference type="InterPro" id="IPR055140">
    <property type="entry name" value="Thiolase_C_2"/>
</dbReference>
<dbReference type="Pfam" id="PF22691">
    <property type="entry name" value="Thiolase_C_1"/>
    <property type="match status" value="1"/>
</dbReference>
<feature type="domain" description="Thiolase C-terminal" evidence="1">
    <location>
        <begin position="250"/>
        <end position="358"/>
    </location>
</feature>